<dbReference type="Pfam" id="PF08534">
    <property type="entry name" value="Redoxin"/>
    <property type="match status" value="1"/>
</dbReference>
<dbReference type="STRING" id="1285928.SAMN04487894_10476"/>
<dbReference type="PANTHER" id="PTHR42852:SF13">
    <property type="entry name" value="PROTEIN DIPZ"/>
    <property type="match status" value="1"/>
</dbReference>
<protein>
    <submittedName>
        <fullName evidence="2">Thiol-disulfide isomerase or thioredoxin</fullName>
    </submittedName>
</protein>
<keyword evidence="3" id="KW-1185">Reference proteome</keyword>
<dbReference type="EMBL" id="FMZO01000004">
    <property type="protein sequence ID" value="SDC80807.1"/>
    <property type="molecule type" value="Genomic_DNA"/>
</dbReference>
<dbReference type="AlphaFoldDB" id="A0A1G6PN67"/>
<dbReference type="Proteomes" id="UP000198757">
    <property type="component" value="Unassembled WGS sequence"/>
</dbReference>
<evidence type="ECO:0000313" key="3">
    <source>
        <dbReference type="Proteomes" id="UP000198757"/>
    </source>
</evidence>
<dbReference type="InterPro" id="IPR036249">
    <property type="entry name" value="Thioredoxin-like_sf"/>
</dbReference>
<evidence type="ECO:0000259" key="1">
    <source>
        <dbReference type="PROSITE" id="PS51352"/>
    </source>
</evidence>
<dbReference type="GO" id="GO:0016491">
    <property type="term" value="F:oxidoreductase activity"/>
    <property type="evidence" value="ECO:0007669"/>
    <property type="project" value="InterPro"/>
</dbReference>
<evidence type="ECO:0000313" key="2">
    <source>
        <dbReference type="EMBL" id="SDC80807.1"/>
    </source>
</evidence>
<dbReference type="InterPro" id="IPR013740">
    <property type="entry name" value="Redoxin"/>
</dbReference>
<dbReference type="PANTHER" id="PTHR42852">
    <property type="entry name" value="THIOL:DISULFIDE INTERCHANGE PROTEIN DSBE"/>
    <property type="match status" value="1"/>
</dbReference>
<dbReference type="SUPFAM" id="SSF52833">
    <property type="entry name" value="Thioredoxin-like"/>
    <property type="match status" value="1"/>
</dbReference>
<proteinExistence type="predicted"/>
<dbReference type="PROSITE" id="PS51352">
    <property type="entry name" value="THIOREDOXIN_2"/>
    <property type="match status" value="1"/>
</dbReference>
<feature type="domain" description="Thioredoxin" evidence="1">
    <location>
        <begin position="206"/>
        <end position="357"/>
    </location>
</feature>
<dbReference type="InterPro" id="IPR025380">
    <property type="entry name" value="DUF4369"/>
</dbReference>
<reference evidence="3" key="1">
    <citation type="submission" date="2016-10" db="EMBL/GenBank/DDBJ databases">
        <authorList>
            <person name="Varghese N."/>
            <person name="Submissions S."/>
        </authorList>
    </citation>
    <scope>NUCLEOTIDE SEQUENCE [LARGE SCALE GENOMIC DNA]</scope>
    <source>
        <strain evidence="3">DSM 25811 / CCM 8410 / LMG 26954 / E90</strain>
    </source>
</reference>
<dbReference type="Gene3D" id="3.40.30.10">
    <property type="entry name" value="Glutaredoxin"/>
    <property type="match status" value="1"/>
</dbReference>
<accession>A0A1G6PN67</accession>
<dbReference type="InterPro" id="IPR013766">
    <property type="entry name" value="Thioredoxin_domain"/>
</dbReference>
<keyword evidence="2" id="KW-0413">Isomerase</keyword>
<dbReference type="InterPro" id="IPR050553">
    <property type="entry name" value="Thioredoxin_ResA/DsbE_sf"/>
</dbReference>
<dbReference type="GO" id="GO:0016853">
    <property type="term" value="F:isomerase activity"/>
    <property type="evidence" value="ECO:0007669"/>
    <property type="project" value="UniProtKB-KW"/>
</dbReference>
<sequence length="359" mass="40954">MTDTATIQDGRFTFSGTVKGLDLALINNDPKYPIYDETLNIFFVLEPGEQSMIYNYGDLKHAHYLGSKVYDEKAAWDRMKQDVSGQLDVLDRKHDSLVKAIGSGSGNADELRRQLILNDQQRAPVRGKIKQMDLRYISGNNTSGLSLYLLYYQYKTKISPDSVLRFYNRFPETLQKSALGVLCFNYIQRLKKQSSVVSPATPFDKIQLDRPAPDFKILYTKDSILTLNTFKGKVVLIEQWGITCIPCLTYNPHLENLRKKYAGRGFEIISVIDKWDTFHQKLLAYISKARLEKWVHVYNTPQGSADQCIPGGDFEGYACDTIPATILIDQDGVVRYKSTGYQERTQSLEDAIRIALRQK</sequence>
<dbReference type="Pfam" id="PF14289">
    <property type="entry name" value="DUF4369"/>
    <property type="match status" value="1"/>
</dbReference>
<name>A0A1G6PN67_NIADE</name>
<gene>
    <name evidence="2" type="ORF">SAMN04487894_10476</name>
</gene>
<organism evidence="2 3">
    <name type="scientific">Niabella drilacis (strain DSM 25811 / CCM 8410 / CCUG 62505 / LMG 26954 / E90)</name>
    <dbReference type="NCBI Taxonomy" id="1285928"/>
    <lineage>
        <taxon>Bacteria</taxon>
        <taxon>Pseudomonadati</taxon>
        <taxon>Bacteroidota</taxon>
        <taxon>Chitinophagia</taxon>
        <taxon>Chitinophagales</taxon>
        <taxon>Chitinophagaceae</taxon>
        <taxon>Niabella</taxon>
    </lineage>
</organism>
<dbReference type="CDD" id="cd02966">
    <property type="entry name" value="TlpA_like_family"/>
    <property type="match status" value="1"/>
</dbReference>